<sequence>MRSRRTIGAVAAAAALAVGLAACGGGSSDDGAEGGGSGADAAFGAGIDQVVNPSDAKGGTIRFANPGDWDSLDPGDTYYAYGWDFARYYARTLVTYKSAPGAEGATPVPDLATGLGEPSDDAKTWTYTLKDGIKFEDGTPITSADVKYAVERSLDKETFPHGPTYFNDFLEDVPEGYSVYKDDKGLDSIETPDDKTIVFHLNQPFSGFDNFAALPATAPVPKDKDTGSKYKTEVVSSGPYKFSDYQDGKSFTLVRNDQWDASTDEVRPALPDTIEVALNVNADDIDQRLLSGDLDVNVANLGVGAAARAQVLADPQKKKYTDAAPINRTWFTSINGEVAPFDKIECRQAVIYAADRTGYQTAFGGSIGGGDVATGLLPPTIPGQKKLDTYPVKDEADGIAKAKEALAACGQPDGFETSYSYRAERPAEKAAAESMQQALAKVGIKLTLKPYPQSDYFALYAGKPSFAKKEGLGLMANGWAADWPDGYGFLAQLVDSRVIRESGGASNLSVRDPEIDSMIDAAVNETDDAKRQQTWGDIDKKVMDGAWVYPGVWAKVLLYRPANLTNVFVTSSYDGYDFAALGVAQD</sequence>
<dbReference type="RefSeq" id="WP_214158844.1">
    <property type="nucleotide sequence ID" value="NZ_JAHBAY010000012.1"/>
</dbReference>
<dbReference type="InterPro" id="IPR030678">
    <property type="entry name" value="Peptide/Ni-bd"/>
</dbReference>
<evidence type="ECO:0000313" key="7">
    <source>
        <dbReference type="Proteomes" id="UP001197247"/>
    </source>
</evidence>
<dbReference type="PANTHER" id="PTHR30290">
    <property type="entry name" value="PERIPLASMIC BINDING COMPONENT OF ABC TRANSPORTER"/>
    <property type="match status" value="1"/>
</dbReference>
<proteinExistence type="inferred from homology"/>
<evidence type="ECO:0000256" key="1">
    <source>
        <dbReference type="ARBA" id="ARBA00004193"/>
    </source>
</evidence>
<dbReference type="InterPro" id="IPR000914">
    <property type="entry name" value="SBP_5_dom"/>
</dbReference>
<evidence type="ECO:0000259" key="5">
    <source>
        <dbReference type="Pfam" id="PF00496"/>
    </source>
</evidence>
<dbReference type="InterPro" id="IPR039424">
    <property type="entry name" value="SBP_5"/>
</dbReference>
<name>A0ABS5TMP9_9ACTN</name>
<dbReference type="Gene3D" id="3.40.190.10">
    <property type="entry name" value="Periplasmic binding protein-like II"/>
    <property type="match status" value="1"/>
</dbReference>
<organism evidence="6 7">
    <name type="scientific">Kineosporia corallincola</name>
    <dbReference type="NCBI Taxonomy" id="2835133"/>
    <lineage>
        <taxon>Bacteria</taxon>
        <taxon>Bacillati</taxon>
        <taxon>Actinomycetota</taxon>
        <taxon>Actinomycetes</taxon>
        <taxon>Kineosporiales</taxon>
        <taxon>Kineosporiaceae</taxon>
        <taxon>Kineosporia</taxon>
    </lineage>
</organism>
<dbReference type="Pfam" id="PF00496">
    <property type="entry name" value="SBP_bac_5"/>
    <property type="match status" value="1"/>
</dbReference>
<evidence type="ECO:0000256" key="4">
    <source>
        <dbReference type="SAM" id="SignalP"/>
    </source>
</evidence>
<dbReference type="EMBL" id="JAHBAY010000012">
    <property type="protein sequence ID" value="MBT0772369.1"/>
    <property type="molecule type" value="Genomic_DNA"/>
</dbReference>
<feature type="domain" description="Solute-binding protein family 5" evidence="5">
    <location>
        <begin position="106"/>
        <end position="496"/>
    </location>
</feature>
<feature type="signal peptide" evidence="4">
    <location>
        <begin position="1"/>
        <end position="24"/>
    </location>
</feature>
<evidence type="ECO:0000256" key="3">
    <source>
        <dbReference type="ARBA" id="ARBA00022729"/>
    </source>
</evidence>
<gene>
    <name evidence="6" type="ORF">KIH74_25720</name>
</gene>
<dbReference type="CDD" id="cd08506">
    <property type="entry name" value="PBP2_clavulanate_OppA2"/>
    <property type="match status" value="1"/>
</dbReference>
<keyword evidence="3 4" id="KW-0732">Signal</keyword>
<dbReference type="InterPro" id="IPR023765">
    <property type="entry name" value="SBP_5_CS"/>
</dbReference>
<evidence type="ECO:0000313" key="6">
    <source>
        <dbReference type="EMBL" id="MBT0772369.1"/>
    </source>
</evidence>
<comment type="similarity">
    <text evidence="2">Belongs to the bacterial solute-binding protein 5 family.</text>
</comment>
<dbReference type="PROSITE" id="PS51257">
    <property type="entry name" value="PROKAR_LIPOPROTEIN"/>
    <property type="match status" value="1"/>
</dbReference>
<dbReference type="SUPFAM" id="SSF53850">
    <property type="entry name" value="Periplasmic binding protein-like II"/>
    <property type="match status" value="1"/>
</dbReference>
<dbReference type="PROSITE" id="PS01040">
    <property type="entry name" value="SBP_BACTERIAL_5"/>
    <property type="match status" value="1"/>
</dbReference>
<accession>A0ABS5TMP9</accession>
<dbReference type="Gene3D" id="3.10.105.10">
    <property type="entry name" value="Dipeptide-binding Protein, Domain 3"/>
    <property type="match status" value="1"/>
</dbReference>
<reference evidence="6 7" key="1">
    <citation type="submission" date="2021-05" db="EMBL/GenBank/DDBJ databases">
        <title>Kineosporia and Streptomyces sp. nov. two new marine actinobacteria isolated from Coral.</title>
        <authorList>
            <person name="Buangrab K."/>
            <person name="Sutthacheep M."/>
            <person name="Yeemin T."/>
            <person name="Harunari E."/>
            <person name="Igarashi Y."/>
            <person name="Kanchanasin P."/>
            <person name="Tanasupawat S."/>
            <person name="Phongsopitanun W."/>
        </authorList>
    </citation>
    <scope>NUCLEOTIDE SEQUENCE [LARGE SCALE GENOMIC DNA]</scope>
    <source>
        <strain evidence="6 7">J2-2</strain>
    </source>
</reference>
<dbReference type="Proteomes" id="UP001197247">
    <property type="component" value="Unassembled WGS sequence"/>
</dbReference>
<dbReference type="PIRSF" id="PIRSF002741">
    <property type="entry name" value="MppA"/>
    <property type="match status" value="1"/>
</dbReference>
<protein>
    <submittedName>
        <fullName evidence="6">ABC transporter substrate-binding protein</fullName>
    </submittedName>
</protein>
<dbReference type="PANTHER" id="PTHR30290:SF83">
    <property type="entry name" value="ABC TRANSPORTER SUBSTRATE-BINDING PROTEIN"/>
    <property type="match status" value="1"/>
</dbReference>
<comment type="subcellular location">
    <subcellularLocation>
        <location evidence="1">Cell membrane</location>
        <topology evidence="1">Lipid-anchor</topology>
    </subcellularLocation>
</comment>
<comment type="caution">
    <text evidence="6">The sequence shown here is derived from an EMBL/GenBank/DDBJ whole genome shotgun (WGS) entry which is preliminary data.</text>
</comment>
<feature type="chain" id="PRO_5045718056" evidence="4">
    <location>
        <begin position="25"/>
        <end position="586"/>
    </location>
</feature>
<evidence type="ECO:0000256" key="2">
    <source>
        <dbReference type="ARBA" id="ARBA00005695"/>
    </source>
</evidence>
<keyword evidence="7" id="KW-1185">Reference proteome</keyword>